<protein>
    <recommendedName>
        <fullName evidence="1">Mucin-like domain-containing protein</fullName>
    </recommendedName>
</protein>
<dbReference type="Proteomes" id="UP001174136">
    <property type="component" value="Unassembled WGS sequence"/>
</dbReference>
<evidence type="ECO:0000313" key="2">
    <source>
        <dbReference type="EMBL" id="KAK0152022.1"/>
    </source>
</evidence>
<evidence type="ECO:0000313" key="3">
    <source>
        <dbReference type="Proteomes" id="UP001174136"/>
    </source>
</evidence>
<dbReference type="AlphaFoldDB" id="A0AA47N464"/>
<dbReference type="Pfam" id="PF16058">
    <property type="entry name" value="Mucin-like"/>
    <property type="match status" value="1"/>
</dbReference>
<accession>A0AA47N464</accession>
<keyword evidence="3" id="KW-1185">Reference proteome</keyword>
<reference evidence="2" key="1">
    <citation type="journal article" date="2023" name="Front. Mar. Sci.">
        <title>A new Merluccius polli reference genome to investigate the effects of global change in West African waters.</title>
        <authorList>
            <person name="Mateo J.L."/>
            <person name="Blanco-Fernandez C."/>
            <person name="Garcia-Vazquez E."/>
            <person name="Machado-Schiaffino G."/>
        </authorList>
    </citation>
    <scope>NUCLEOTIDE SEQUENCE</scope>
    <source>
        <strain evidence="2">C29</strain>
        <tissue evidence="2">Fin</tissue>
    </source>
</reference>
<dbReference type="EMBL" id="JAOPHQ010001145">
    <property type="protein sequence ID" value="KAK0152022.1"/>
    <property type="molecule type" value="Genomic_DNA"/>
</dbReference>
<evidence type="ECO:0000259" key="1">
    <source>
        <dbReference type="Pfam" id="PF16058"/>
    </source>
</evidence>
<comment type="caution">
    <text evidence="2">The sequence shown here is derived from an EMBL/GenBank/DDBJ whole genome shotgun (WGS) entry which is preliminary data.</text>
</comment>
<sequence length="187" mass="21001">MLSALLKARLDGHRSERLQKRLRPDPVQTDLDMKKKIVDIIEQAERSNRERLDTIAEAQIRISHSFDFLVRHITSQPPPPMFPAHTYTPPPMAPAHTYTPPPMAPAHTYTPPPMAPAHRYTPPPMDPARSRIPSPMAPAHTYTAQAMAPAHPYTPQHMGPAHFIHCSAHGPYTSILLQTTTRRGTLR</sequence>
<proteinExistence type="predicted"/>
<name>A0AA47N464_MERPO</name>
<feature type="domain" description="Mucin-like" evidence="1">
    <location>
        <begin position="75"/>
        <end position="154"/>
    </location>
</feature>
<dbReference type="InterPro" id="IPR032059">
    <property type="entry name" value="Mucin-like"/>
</dbReference>
<organism evidence="2 3">
    <name type="scientific">Merluccius polli</name>
    <name type="common">Benguela hake</name>
    <name type="synonym">Merluccius cadenati</name>
    <dbReference type="NCBI Taxonomy" id="89951"/>
    <lineage>
        <taxon>Eukaryota</taxon>
        <taxon>Metazoa</taxon>
        <taxon>Chordata</taxon>
        <taxon>Craniata</taxon>
        <taxon>Vertebrata</taxon>
        <taxon>Euteleostomi</taxon>
        <taxon>Actinopterygii</taxon>
        <taxon>Neopterygii</taxon>
        <taxon>Teleostei</taxon>
        <taxon>Neoteleostei</taxon>
        <taxon>Acanthomorphata</taxon>
        <taxon>Zeiogadaria</taxon>
        <taxon>Gadariae</taxon>
        <taxon>Gadiformes</taxon>
        <taxon>Gadoidei</taxon>
        <taxon>Merlucciidae</taxon>
        <taxon>Merluccius</taxon>
    </lineage>
</organism>
<gene>
    <name evidence="2" type="ORF">N1851_006593</name>
</gene>